<feature type="non-terminal residue" evidence="1">
    <location>
        <position position="1"/>
    </location>
</feature>
<dbReference type="AlphaFoldDB" id="A0A0F8ZIN5"/>
<organism evidence="1">
    <name type="scientific">marine sediment metagenome</name>
    <dbReference type="NCBI Taxonomy" id="412755"/>
    <lineage>
        <taxon>unclassified sequences</taxon>
        <taxon>metagenomes</taxon>
        <taxon>ecological metagenomes</taxon>
    </lineage>
</organism>
<dbReference type="EMBL" id="LAZR01051109">
    <property type="protein sequence ID" value="KKK85870.1"/>
    <property type="molecule type" value="Genomic_DNA"/>
</dbReference>
<reference evidence="1" key="1">
    <citation type="journal article" date="2015" name="Nature">
        <title>Complex archaea that bridge the gap between prokaryotes and eukaryotes.</title>
        <authorList>
            <person name="Spang A."/>
            <person name="Saw J.H."/>
            <person name="Jorgensen S.L."/>
            <person name="Zaremba-Niedzwiedzka K."/>
            <person name="Martijn J."/>
            <person name="Lind A.E."/>
            <person name="van Eijk R."/>
            <person name="Schleper C."/>
            <person name="Guy L."/>
            <person name="Ettema T.J."/>
        </authorList>
    </citation>
    <scope>NUCLEOTIDE SEQUENCE</scope>
</reference>
<name>A0A0F8ZIN5_9ZZZZ</name>
<protein>
    <submittedName>
        <fullName evidence="1">Uncharacterized protein</fullName>
    </submittedName>
</protein>
<accession>A0A0F8ZIN5</accession>
<comment type="caution">
    <text evidence="1">The sequence shown here is derived from an EMBL/GenBank/DDBJ whole genome shotgun (WGS) entry which is preliminary data.</text>
</comment>
<proteinExistence type="predicted"/>
<evidence type="ECO:0000313" key="1">
    <source>
        <dbReference type="EMBL" id="KKK85870.1"/>
    </source>
</evidence>
<gene>
    <name evidence="1" type="ORF">LCGC14_2768910</name>
</gene>
<sequence>DQLAGGMIELYKATIDNSTSVHIVGNDAGNGTNVRLFLEFPLSSTMTASDNVEVYENQYRLVSESTNAIAPWLGIPCVTAATGLNIWAQTWGPALVSPGNTTIDDAAADERTAFWMPNAVIGESDGAGITSGNNQVAGYIWNVGTGGIAGPQIYLMCST</sequence>